<dbReference type="EMBL" id="KZ451969">
    <property type="protein sequence ID" value="PKA57064.1"/>
    <property type="molecule type" value="Genomic_DNA"/>
</dbReference>
<keyword evidence="1" id="KW-0472">Membrane</keyword>
<keyword evidence="1" id="KW-0812">Transmembrane</keyword>
<evidence type="ECO:0000313" key="3">
    <source>
        <dbReference type="Proteomes" id="UP000236161"/>
    </source>
</evidence>
<dbReference type="OrthoDB" id="2018625at2759"/>
<feature type="transmembrane region" description="Helical" evidence="1">
    <location>
        <begin position="78"/>
        <end position="100"/>
    </location>
</feature>
<gene>
    <name evidence="2" type="ORF">AXF42_Ash002368</name>
</gene>
<name>A0A2I0ANF4_9ASPA</name>
<proteinExistence type="predicted"/>
<evidence type="ECO:0008006" key="4">
    <source>
        <dbReference type="Google" id="ProtNLM"/>
    </source>
</evidence>
<keyword evidence="1" id="KW-1133">Transmembrane helix</keyword>
<dbReference type="PANTHER" id="PTHR36809">
    <property type="entry name" value="TRANSMEMBRANE PROTEIN"/>
    <property type="match status" value="1"/>
</dbReference>
<reference evidence="2 3" key="1">
    <citation type="journal article" date="2017" name="Nature">
        <title>The Apostasia genome and the evolution of orchids.</title>
        <authorList>
            <person name="Zhang G.Q."/>
            <person name="Liu K.W."/>
            <person name="Li Z."/>
            <person name="Lohaus R."/>
            <person name="Hsiao Y.Y."/>
            <person name="Niu S.C."/>
            <person name="Wang J.Y."/>
            <person name="Lin Y.C."/>
            <person name="Xu Q."/>
            <person name="Chen L.J."/>
            <person name="Yoshida K."/>
            <person name="Fujiwara S."/>
            <person name="Wang Z.W."/>
            <person name="Zhang Y.Q."/>
            <person name="Mitsuda N."/>
            <person name="Wang M."/>
            <person name="Liu G.H."/>
            <person name="Pecoraro L."/>
            <person name="Huang H.X."/>
            <person name="Xiao X.J."/>
            <person name="Lin M."/>
            <person name="Wu X.Y."/>
            <person name="Wu W.L."/>
            <person name="Chen Y.Y."/>
            <person name="Chang S.B."/>
            <person name="Sakamoto S."/>
            <person name="Ohme-Takagi M."/>
            <person name="Yagi M."/>
            <person name="Zeng S.J."/>
            <person name="Shen C.Y."/>
            <person name="Yeh C.M."/>
            <person name="Luo Y.B."/>
            <person name="Tsai W.C."/>
            <person name="Van de Peer Y."/>
            <person name="Liu Z.J."/>
        </authorList>
    </citation>
    <scope>NUCLEOTIDE SEQUENCE [LARGE SCALE GENOMIC DNA]</scope>
    <source>
        <strain evidence="3">cv. Shenzhen</strain>
        <tissue evidence="2">Stem</tissue>
    </source>
</reference>
<evidence type="ECO:0000313" key="2">
    <source>
        <dbReference type="EMBL" id="PKA57064.1"/>
    </source>
</evidence>
<dbReference type="PANTHER" id="PTHR36809:SF1">
    <property type="entry name" value="TRANSMEMBRANE PROTEIN"/>
    <property type="match status" value="1"/>
</dbReference>
<dbReference type="Proteomes" id="UP000236161">
    <property type="component" value="Unassembled WGS sequence"/>
</dbReference>
<organism evidence="2 3">
    <name type="scientific">Apostasia shenzhenica</name>
    <dbReference type="NCBI Taxonomy" id="1088818"/>
    <lineage>
        <taxon>Eukaryota</taxon>
        <taxon>Viridiplantae</taxon>
        <taxon>Streptophyta</taxon>
        <taxon>Embryophyta</taxon>
        <taxon>Tracheophyta</taxon>
        <taxon>Spermatophyta</taxon>
        <taxon>Magnoliopsida</taxon>
        <taxon>Liliopsida</taxon>
        <taxon>Asparagales</taxon>
        <taxon>Orchidaceae</taxon>
        <taxon>Apostasioideae</taxon>
        <taxon>Apostasia</taxon>
    </lineage>
</organism>
<protein>
    <recommendedName>
        <fullName evidence="4">Viral late gene transcription factor 3 zinc ribbon domain-containing protein</fullName>
    </recommendedName>
</protein>
<evidence type="ECO:0000256" key="1">
    <source>
        <dbReference type="SAM" id="Phobius"/>
    </source>
</evidence>
<sequence length="146" mass="15939">MQPSLMASSSSSQLLLSSCPRLSRTNFQAKQNRKLACDGGRRTTRSSLGRRWRLDRVPTTSTCAMDGATAADLAPVHISWQIVVGAFAGITPFVVAGIAFSKRIVAQRRCGTCGGSGLVLREEYYTRCPSCGGFLPWQSWKRFFTG</sequence>
<accession>A0A2I0ANF4</accession>
<keyword evidence="3" id="KW-1185">Reference proteome</keyword>
<dbReference type="AlphaFoldDB" id="A0A2I0ANF4"/>